<accession>A0A7R9PSN2</accession>
<gene>
    <name evidence="1" type="ORF">TGEB3V08_LOCUS11467</name>
</gene>
<organism evidence="1">
    <name type="scientific">Timema genevievae</name>
    <name type="common">Walking stick</name>
    <dbReference type="NCBI Taxonomy" id="629358"/>
    <lineage>
        <taxon>Eukaryota</taxon>
        <taxon>Metazoa</taxon>
        <taxon>Ecdysozoa</taxon>
        <taxon>Arthropoda</taxon>
        <taxon>Hexapoda</taxon>
        <taxon>Insecta</taxon>
        <taxon>Pterygota</taxon>
        <taxon>Neoptera</taxon>
        <taxon>Polyneoptera</taxon>
        <taxon>Phasmatodea</taxon>
        <taxon>Timematodea</taxon>
        <taxon>Timematoidea</taxon>
        <taxon>Timematidae</taxon>
        <taxon>Timema</taxon>
    </lineage>
</organism>
<reference evidence="1" key="1">
    <citation type="submission" date="2020-11" db="EMBL/GenBank/DDBJ databases">
        <authorList>
            <person name="Tran Van P."/>
        </authorList>
    </citation>
    <scope>NUCLEOTIDE SEQUENCE</scope>
</reference>
<dbReference type="AlphaFoldDB" id="A0A7R9PSN2"/>
<name>A0A7R9PSN2_TIMGE</name>
<dbReference type="EMBL" id="OE850606">
    <property type="protein sequence ID" value="CAD7614790.1"/>
    <property type="molecule type" value="Genomic_DNA"/>
</dbReference>
<protein>
    <submittedName>
        <fullName evidence="1">Uncharacterized protein</fullName>
    </submittedName>
</protein>
<sequence length="60" mass="6734">MEACDISLVKEENIELIKTEPQNEDEFDICGQSGIKTEHCLLNVRKANSSNSFSKDGFVE</sequence>
<proteinExistence type="predicted"/>
<evidence type="ECO:0000313" key="1">
    <source>
        <dbReference type="EMBL" id="CAD7614790.1"/>
    </source>
</evidence>